<accession>A0A2I1EXL4</accession>
<gene>
    <name evidence="1" type="ORF">RhiirA1_470808</name>
</gene>
<comment type="caution">
    <text evidence="1">The sequence shown here is derived from an EMBL/GenBank/DDBJ whole genome shotgun (WGS) entry which is preliminary data.</text>
</comment>
<evidence type="ECO:0000313" key="2">
    <source>
        <dbReference type="Proteomes" id="UP000232688"/>
    </source>
</evidence>
<proteinExistence type="predicted"/>
<dbReference type="VEuPathDB" id="FungiDB:RhiirA1_470808"/>
<organism evidence="1 2">
    <name type="scientific">Rhizophagus irregularis</name>
    <dbReference type="NCBI Taxonomy" id="588596"/>
    <lineage>
        <taxon>Eukaryota</taxon>
        <taxon>Fungi</taxon>
        <taxon>Fungi incertae sedis</taxon>
        <taxon>Mucoromycota</taxon>
        <taxon>Glomeromycotina</taxon>
        <taxon>Glomeromycetes</taxon>
        <taxon>Glomerales</taxon>
        <taxon>Glomeraceae</taxon>
        <taxon>Rhizophagus</taxon>
    </lineage>
</organism>
<reference evidence="1 2" key="2">
    <citation type="submission" date="2017-10" db="EMBL/GenBank/DDBJ databases">
        <title>Genome analyses suggest a sexual origin of heterokaryosis in a supposedly ancient asexual fungus.</title>
        <authorList>
            <person name="Corradi N."/>
            <person name="Sedzielewska K."/>
            <person name="Noel J."/>
            <person name="Charron P."/>
            <person name="Farinelli L."/>
            <person name="Marton T."/>
            <person name="Kruger M."/>
            <person name="Pelin A."/>
            <person name="Brachmann A."/>
            <person name="Corradi N."/>
        </authorList>
    </citation>
    <scope>NUCLEOTIDE SEQUENCE [LARGE SCALE GENOMIC DNA]</scope>
    <source>
        <strain evidence="1 2">A1</strain>
    </source>
</reference>
<dbReference type="Proteomes" id="UP000232688">
    <property type="component" value="Unassembled WGS sequence"/>
</dbReference>
<evidence type="ECO:0000313" key="1">
    <source>
        <dbReference type="EMBL" id="PKC58542.1"/>
    </source>
</evidence>
<sequence>MPELIVPAFLSSDISSERVTNIEVRLKVEEMISQLDELKILLLAVITDRVPAYNAARKRLQSLAIKFELSTSTTKRRPTDPLTIPCEIYNIIMNEHFWESLIKLEQLLLSYYAILNILQIDKARLFEVLHGFAYIYQF</sequence>
<dbReference type="EMBL" id="LLXH01001520">
    <property type="protein sequence ID" value="PKC58542.1"/>
    <property type="molecule type" value="Genomic_DNA"/>
</dbReference>
<name>A0A2I1EXL4_9GLOM</name>
<dbReference type="OrthoDB" id="2430255at2759"/>
<dbReference type="AlphaFoldDB" id="A0A2I1EXL4"/>
<reference evidence="1 2" key="1">
    <citation type="submission" date="2017-10" db="EMBL/GenBank/DDBJ databases">
        <title>Extensive intraspecific genome diversity in a model arbuscular mycorrhizal fungus.</title>
        <authorList>
            <person name="Chen E.C.H."/>
            <person name="Morin E."/>
            <person name="Baudet D."/>
            <person name="Noel J."/>
            <person name="Ndikumana S."/>
            <person name="Charron P."/>
            <person name="St-Onge C."/>
            <person name="Giorgi J."/>
            <person name="Grigoriev I.V."/>
            <person name="Roux C."/>
            <person name="Martin F.M."/>
            <person name="Corradi N."/>
        </authorList>
    </citation>
    <scope>NUCLEOTIDE SEQUENCE [LARGE SCALE GENOMIC DNA]</scope>
    <source>
        <strain evidence="1 2">A1</strain>
    </source>
</reference>
<protein>
    <submittedName>
        <fullName evidence="1">Uncharacterized protein</fullName>
    </submittedName>
</protein>